<evidence type="ECO:0000313" key="3">
    <source>
        <dbReference type="EMBL" id="TDH37920.1"/>
    </source>
</evidence>
<feature type="domain" description="TadE-like" evidence="2">
    <location>
        <begin position="31"/>
        <end position="70"/>
    </location>
</feature>
<dbReference type="RefSeq" id="WP_133282757.1">
    <property type="nucleotide sequence ID" value="NZ_SMSI01000001.1"/>
</dbReference>
<keyword evidence="1" id="KW-0472">Membrane</keyword>
<organism evidence="3 4">
    <name type="scientific">Pseudohoeflea suaedae</name>
    <dbReference type="NCBI Taxonomy" id="877384"/>
    <lineage>
        <taxon>Bacteria</taxon>
        <taxon>Pseudomonadati</taxon>
        <taxon>Pseudomonadota</taxon>
        <taxon>Alphaproteobacteria</taxon>
        <taxon>Hyphomicrobiales</taxon>
        <taxon>Rhizobiaceae</taxon>
        <taxon>Pseudohoeflea</taxon>
    </lineage>
</organism>
<name>A0A4R5PLU2_9HYPH</name>
<reference evidence="3 4" key="1">
    <citation type="journal article" date="2013" name="Int. J. Syst. Evol. Microbiol.">
        <title>Hoeflea suaedae sp. nov., an endophytic bacterium isolated from the root of the halophyte Suaeda maritima.</title>
        <authorList>
            <person name="Chung E.J."/>
            <person name="Park J.A."/>
            <person name="Pramanik P."/>
            <person name="Bibi F."/>
            <person name="Jeon C.O."/>
            <person name="Chung Y.R."/>
        </authorList>
    </citation>
    <scope>NUCLEOTIDE SEQUENCE [LARGE SCALE GENOMIC DNA]</scope>
    <source>
        <strain evidence="3 4">YC6898</strain>
    </source>
</reference>
<dbReference type="AlphaFoldDB" id="A0A4R5PLU2"/>
<dbReference type="Proteomes" id="UP000295131">
    <property type="component" value="Unassembled WGS sequence"/>
</dbReference>
<dbReference type="OrthoDB" id="7990385at2"/>
<proteinExistence type="predicted"/>
<dbReference type="InterPro" id="IPR012495">
    <property type="entry name" value="TadE-like_dom"/>
</dbReference>
<sequence>MALERDDLHNSAGGKRRRPRLFRRFGRNEDGTAAIEFAILAIPFFMLIFATIEACIAYAGEQLLENAVDTMGRKIRTGQITYNQGKTTDMDEGAFRTAFCGEISILLKCDPSLLNLDVRQFTTFAQVPKGIPRVGGAADGDLDTSKFAYNPGGSGSINIVRAYYHWDVTTDLVRPYITNVRGDSDSPQYYLMVATAAFQNEDYP</sequence>
<evidence type="ECO:0000256" key="1">
    <source>
        <dbReference type="SAM" id="Phobius"/>
    </source>
</evidence>
<dbReference type="Pfam" id="PF07811">
    <property type="entry name" value="TadE"/>
    <property type="match status" value="1"/>
</dbReference>
<comment type="caution">
    <text evidence="3">The sequence shown here is derived from an EMBL/GenBank/DDBJ whole genome shotgun (WGS) entry which is preliminary data.</text>
</comment>
<evidence type="ECO:0000259" key="2">
    <source>
        <dbReference type="Pfam" id="PF07811"/>
    </source>
</evidence>
<accession>A0A4R5PLU2</accession>
<evidence type="ECO:0000313" key="4">
    <source>
        <dbReference type="Proteomes" id="UP000295131"/>
    </source>
</evidence>
<keyword evidence="4" id="KW-1185">Reference proteome</keyword>
<protein>
    <submittedName>
        <fullName evidence="3">Pilus assembly protein</fullName>
    </submittedName>
</protein>
<gene>
    <name evidence="3" type="ORF">E2A64_01920</name>
</gene>
<feature type="transmembrane region" description="Helical" evidence="1">
    <location>
        <begin position="33"/>
        <end position="52"/>
    </location>
</feature>
<keyword evidence="1" id="KW-0812">Transmembrane</keyword>
<keyword evidence="1" id="KW-1133">Transmembrane helix</keyword>
<dbReference type="EMBL" id="SMSI01000001">
    <property type="protein sequence ID" value="TDH37920.1"/>
    <property type="molecule type" value="Genomic_DNA"/>
</dbReference>